<evidence type="ECO:0000313" key="6">
    <source>
        <dbReference type="EMBL" id="OWW19629.1"/>
    </source>
</evidence>
<dbReference type="RefSeq" id="WP_088706533.1">
    <property type="nucleotide sequence ID" value="NZ_LSTO01000001.1"/>
</dbReference>
<comment type="caution">
    <text evidence="6">The sequence shown here is derived from an EMBL/GenBank/DDBJ whole genome shotgun (WGS) entry which is preliminary data.</text>
</comment>
<dbReference type="Proteomes" id="UP000197535">
    <property type="component" value="Unassembled WGS sequence"/>
</dbReference>
<dbReference type="EMBL" id="LSTO01000001">
    <property type="protein sequence ID" value="OWW19629.1"/>
    <property type="molecule type" value="Genomic_DNA"/>
</dbReference>
<dbReference type="Pfam" id="PF14833">
    <property type="entry name" value="NAD_binding_11"/>
    <property type="match status" value="1"/>
</dbReference>
<dbReference type="GO" id="GO:0050661">
    <property type="term" value="F:NADP binding"/>
    <property type="evidence" value="ECO:0007669"/>
    <property type="project" value="InterPro"/>
</dbReference>
<dbReference type="InterPro" id="IPR029154">
    <property type="entry name" value="HIBADH-like_NADP-bd"/>
</dbReference>
<dbReference type="Gene3D" id="3.40.50.720">
    <property type="entry name" value="NAD(P)-binding Rossmann-like Domain"/>
    <property type="match status" value="1"/>
</dbReference>
<evidence type="ECO:0000256" key="2">
    <source>
        <dbReference type="ARBA" id="ARBA00023027"/>
    </source>
</evidence>
<dbReference type="PANTHER" id="PTHR43580:SF2">
    <property type="entry name" value="CYTOKINE-LIKE NUCLEAR FACTOR N-PAC"/>
    <property type="match status" value="1"/>
</dbReference>
<dbReference type="InterPro" id="IPR015815">
    <property type="entry name" value="HIBADH-related"/>
</dbReference>
<keyword evidence="2" id="KW-0520">NAD</keyword>
<dbReference type="GO" id="GO:0051287">
    <property type="term" value="F:NAD binding"/>
    <property type="evidence" value="ECO:0007669"/>
    <property type="project" value="InterPro"/>
</dbReference>
<dbReference type="InterPro" id="IPR013328">
    <property type="entry name" value="6PGD_dom2"/>
</dbReference>
<feature type="domain" description="3-hydroxyisobutyrate dehydrogenase-like NAD-binding" evidence="5">
    <location>
        <begin position="164"/>
        <end position="283"/>
    </location>
</feature>
<proteinExistence type="predicted"/>
<evidence type="ECO:0000256" key="1">
    <source>
        <dbReference type="ARBA" id="ARBA00023002"/>
    </source>
</evidence>
<dbReference type="InterPro" id="IPR006115">
    <property type="entry name" value="6PGDH_NADP-bd"/>
</dbReference>
<dbReference type="Pfam" id="PF03446">
    <property type="entry name" value="NAD_binding_2"/>
    <property type="match status" value="1"/>
</dbReference>
<evidence type="ECO:0000259" key="5">
    <source>
        <dbReference type="Pfam" id="PF14833"/>
    </source>
</evidence>
<evidence type="ECO:0008006" key="8">
    <source>
        <dbReference type="Google" id="ProtNLM"/>
    </source>
</evidence>
<feature type="domain" description="6-phosphogluconate dehydrogenase NADP-binding" evidence="4">
    <location>
        <begin position="5"/>
        <end position="155"/>
    </location>
</feature>
<gene>
    <name evidence="6" type="ORF">AYR66_09055</name>
</gene>
<evidence type="ECO:0000256" key="3">
    <source>
        <dbReference type="PIRSR" id="PIRSR000103-1"/>
    </source>
</evidence>
<name>A0A254TAF3_9BURK</name>
<evidence type="ECO:0000313" key="7">
    <source>
        <dbReference type="Proteomes" id="UP000197535"/>
    </source>
</evidence>
<dbReference type="SUPFAM" id="SSF51735">
    <property type="entry name" value="NAD(P)-binding Rossmann-fold domains"/>
    <property type="match status" value="1"/>
</dbReference>
<dbReference type="AlphaFoldDB" id="A0A254TAF3"/>
<dbReference type="InterPro" id="IPR036291">
    <property type="entry name" value="NAD(P)-bd_dom_sf"/>
</dbReference>
<keyword evidence="7" id="KW-1185">Reference proteome</keyword>
<protein>
    <recommendedName>
        <fullName evidence="8">Oxidoreductase</fullName>
    </recommendedName>
</protein>
<accession>A0A254TAF3</accession>
<dbReference type="SUPFAM" id="SSF48179">
    <property type="entry name" value="6-phosphogluconate dehydrogenase C-terminal domain-like"/>
    <property type="match status" value="1"/>
</dbReference>
<keyword evidence="1" id="KW-0560">Oxidoreductase</keyword>
<organism evidence="6 7">
    <name type="scientific">Noviherbaspirillum denitrificans</name>
    <dbReference type="NCBI Taxonomy" id="1968433"/>
    <lineage>
        <taxon>Bacteria</taxon>
        <taxon>Pseudomonadati</taxon>
        <taxon>Pseudomonadota</taxon>
        <taxon>Betaproteobacteria</taxon>
        <taxon>Burkholderiales</taxon>
        <taxon>Oxalobacteraceae</taxon>
        <taxon>Noviherbaspirillum</taxon>
    </lineage>
</organism>
<dbReference type="InterPro" id="IPR008927">
    <property type="entry name" value="6-PGluconate_DH-like_C_sf"/>
</dbReference>
<dbReference type="GO" id="GO:0016491">
    <property type="term" value="F:oxidoreductase activity"/>
    <property type="evidence" value="ECO:0007669"/>
    <property type="project" value="UniProtKB-KW"/>
</dbReference>
<dbReference type="PANTHER" id="PTHR43580">
    <property type="entry name" value="OXIDOREDUCTASE GLYR1-RELATED"/>
    <property type="match status" value="1"/>
</dbReference>
<dbReference type="Gene3D" id="1.10.1040.10">
    <property type="entry name" value="N-(1-d-carboxylethyl)-l-norvaline Dehydrogenase, domain 2"/>
    <property type="match status" value="1"/>
</dbReference>
<dbReference type="OrthoDB" id="9786703at2"/>
<reference evidence="6 7" key="1">
    <citation type="submission" date="2016-02" db="EMBL/GenBank/DDBJ databases">
        <authorList>
            <person name="Wen L."/>
            <person name="He K."/>
            <person name="Yang H."/>
        </authorList>
    </citation>
    <scope>NUCLEOTIDE SEQUENCE [LARGE SCALE GENOMIC DNA]</scope>
    <source>
        <strain evidence="6 7">TSA40</strain>
    </source>
</reference>
<feature type="active site" evidence="3">
    <location>
        <position position="170"/>
    </location>
</feature>
<sequence length="285" mass="29377">MTTSSIGIIGTGGIGLPIARKLVAAGTVPFGYRRGDNSAFIEAGGRRCASAAELVEVSDVVLLCVPDAALYSLFLGEANVLAHVKAGQAFVDLGVAPIELKLKVRDRLASAGAIFIDAPVMGNPPLIDAGKAVVYMSGEEAACRAVEGELRKFAVAAPYVGKFGDGSKLKYVSNMLLAMHTVAAAEAISYAKRTGLDIGALLEFIPPIAQSGVLGVRGKTMASGTYGKGAGSVSMLLDVVNVIRDDASTSGMELAFLNSAKAFYEKAVSKGLGEMNTESLVEVVS</sequence>
<evidence type="ECO:0000259" key="4">
    <source>
        <dbReference type="Pfam" id="PF03446"/>
    </source>
</evidence>
<dbReference type="InterPro" id="IPR051265">
    <property type="entry name" value="HIBADH-related_NP60_sf"/>
</dbReference>
<dbReference type="PIRSF" id="PIRSF000103">
    <property type="entry name" value="HIBADH"/>
    <property type="match status" value="1"/>
</dbReference>